<accession>A0A9N9BUL0</accession>
<proteinExistence type="predicted"/>
<sequence length="67" mass="7627">MVKADFTCLILIASLAITITQALPKGCQNDQADQSMKEQPPIPRRFMMRPFDSTPCEESFFYHGECQ</sequence>
<name>A0A9N9BUL0_9GLOM</name>
<keyword evidence="4" id="KW-1185">Reference proteome</keyword>
<evidence type="ECO:0000256" key="2">
    <source>
        <dbReference type="SAM" id="SignalP"/>
    </source>
</evidence>
<dbReference type="EMBL" id="CAJVPZ010007080">
    <property type="protein sequence ID" value="CAG8581636.1"/>
    <property type="molecule type" value="Genomic_DNA"/>
</dbReference>
<dbReference type="Proteomes" id="UP000789396">
    <property type="component" value="Unassembled WGS sequence"/>
</dbReference>
<comment type="caution">
    <text evidence="3">The sequence shown here is derived from an EMBL/GenBank/DDBJ whole genome shotgun (WGS) entry which is preliminary data.</text>
</comment>
<evidence type="ECO:0000313" key="4">
    <source>
        <dbReference type="Proteomes" id="UP000789396"/>
    </source>
</evidence>
<feature type="chain" id="PRO_5040403953" evidence="2">
    <location>
        <begin position="23"/>
        <end position="67"/>
    </location>
</feature>
<evidence type="ECO:0000256" key="1">
    <source>
        <dbReference type="SAM" id="MobiDB-lite"/>
    </source>
</evidence>
<evidence type="ECO:0000313" key="3">
    <source>
        <dbReference type="EMBL" id="CAG8581636.1"/>
    </source>
</evidence>
<organism evidence="3 4">
    <name type="scientific">Racocetra fulgida</name>
    <dbReference type="NCBI Taxonomy" id="60492"/>
    <lineage>
        <taxon>Eukaryota</taxon>
        <taxon>Fungi</taxon>
        <taxon>Fungi incertae sedis</taxon>
        <taxon>Mucoromycota</taxon>
        <taxon>Glomeromycotina</taxon>
        <taxon>Glomeromycetes</taxon>
        <taxon>Diversisporales</taxon>
        <taxon>Gigasporaceae</taxon>
        <taxon>Racocetra</taxon>
    </lineage>
</organism>
<feature type="region of interest" description="Disordered" evidence="1">
    <location>
        <begin position="28"/>
        <end position="48"/>
    </location>
</feature>
<dbReference type="AlphaFoldDB" id="A0A9N9BUL0"/>
<reference evidence="3" key="1">
    <citation type="submission" date="2021-06" db="EMBL/GenBank/DDBJ databases">
        <authorList>
            <person name="Kallberg Y."/>
            <person name="Tangrot J."/>
            <person name="Rosling A."/>
        </authorList>
    </citation>
    <scope>NUCLEOTIDE SEQUENCE</scope>
    <source>
        <strain evidence="3">IN212</strain>
    </source>
</reference>
<gene>
    <name evidence="3" type="ORF">RFULGI_LOCUS5874</name>
</gene>
<feature type="non-terminal residue" evidence="3">
    <location>
        <position position="67"/>
    </location>
</feature>
<feature type="signal peptide" evidence="2">
    <location>
        <begin position="1"/>
        <end position="22"/>
    </location>
</feature>
<protein>
    <submittedName>
        <fullName evidence="3">3226_t:CDS:1</fullName>
    </submittedName>
</protein>
<keyword evidence="2" id="KW-0732">Signal</keyword>